<dbReference type="InterPro" id="IPR036097">
    <property type="entry name" value="HisK_dim/P_sf"/>
</dbReference>
<dbReference type="RefSeq" id="WP_135546424.1">
    <property type="nucleotide sequence ID" value="NZ_SPQQ01000003.1"/>
</dbReference>
<dbReference type="GO" id="GO:0000155">
    <property type="term" value="F:phosphorelay sensor kinase activity"/>
    <property type="evidence" value="ECO:0007669"/>
    <property type="project" value="InterPro"/>
</dbReference>
<dbReference type="SMART" id="SM00388">
    <property type="entry name" value="HisKA"/>
    <property type="match status" value="1"/>
</dbReference>
<evidence type="ECO:0000256" key="9">
    <source>
        <dbReference type="SAM" id="Coils"/>
    </source>
</evidence>
<dbReference type="SUPFAM" id="SSF55785">
    <property type="entry name" value="PYP-like sensor domain (PAS domain)"/>
    <property type="match status" value="3"/>
</dbReference>
<keyword evidence="4" id="KW-0808">Transferase</keyword>
<keyword evidence="6" id="KW-0418">Kinase</keyword>
<comment type="caution">
    <text evidence="12">The sequence shown here is derived from an EMBL/GenBank/DDBJ whole genome shotgun (WGS) entry which is preliminary data.</text>
</comment>
<dbReference type="InterPro" id="IPR035965">
    <property type="entry name" value="PAS-like_dom_sf"/>
</dbReference>
<keyword evidence="7" id="KW-0067">ATP-binding</keyword>
<dbReference type="PANTHER" id="PTHR43065:SF46">
    <property type="entry name" value="C4-DICARBOXYLATE TRANSPORT SENSOR PROTEIN DCTB"/>
    <property type="match status" value="1"/>
</dbReference>
<accession>A0A4Z0R7N4</accession>
<dbReference type="CDD" id="cd00130">
    <property type="entry name" value="PAS"/>
    <property type="match status" value="2"/>
</dbReference>
<dbReference type="InterPro" id="IPR004358">
    <property type="entry name" value="Sig_transdc_His_kin-like_C"/>
</dbReference>
<dbReference type="SMART" id="SM00091">
    <property type="entry name" value="PAS"/>
    <property type="match status" value="4"/>
</dbReference>
<dbReference type="InterPro" id="IPR005467">
    <property type="entry name" value="His_kinase_dom"/>
</dbReference>
<sequence>MSTNKVISELEQRVASLEAALVEARNYSGTWERIFKESYWGIMVCDAITDELIKVNICYAEMHGYSISELLGKTIYDVFAPEYHSDLPEIIHRIHDHGHHEYNSVHIRKDGSCFPVHTDSYEVTVDARRLRIVSVWDITESELKEKELCQYRESLEELVRSRTRELEHSNEQLRMEIIQRKAAENELAITNQRIINTMESISDGFITINRQWIITFVNKAIVKVLVENGIHDNFIGTNFWEVYPHVNRKIIDDNCLKVMKEGQPKRFEAFVTQIGQWLEISISPTESGISIFSRNIDERKKIEKAVEEEHQRLYSLFHSFPGLIYVQEDNHNIRFANSNFQAKFGPYEGKPCYEVIVGLNTPCSDCLHRIDTKDFKSRWKEVVFDNRFYEVYAQPFTDADGSRLVFKVLLDITERKNADRELARLERLNMVGEMAAGIAHEVRNPLTTVRGFLQLLTTKENTKQYQEFYELMIEELDRANFIISDFLSLAHDKTFDFELTNISEMVRNLFPLLAADALNQDKEIILELEQVPDILGNINELRQLLLNITRNGLEAMPVGTILTIQTLRVEEDIILRVCDQGAGIDPVIFEKLGTPFMTTKDQGTGLGLAICQTIAVRHHAVISYESNSSGTTVTVKFPGVK</sequence>
<feature type="domain" description="Histidine kinase" evidence="10">
    <location>
        <begin position="437"/>
        <end position="641"/>
    </location>
</feature>
<feature type="coiled-coil region" evidence="9">
    <location>
        <begin position="152"/>
        <end position="186"/>
    </location>
</feature>
<dbReference type="Gene3D" id="1.10.287.130">
    <property type="match status" value="1"/>
</dbReference>
<evidence type="ECO:0000256" key="6">
    <source>
        <dbReference type="ARBA" id="ARBA00022777"/>
    </source>
</evidence>
<dbReference type="CDD" id="cd00082">
    <property type="entry name" value="HisKA"/>
    <property type="match status" value="1"/>
</dbReference>
<dbReference type="AlphaFoldDB" id="A0A4Z0R7N4"/>
<dbReference type="Gene3D" id="3.30.450.20">
    <property type="entry name" value="PAS domain"/>
    <property type="match status" value="3"/>
</dbReference>
<feature type="domain" description="PAS" evidence="11">
    <location>
        <begin position="42"/>
        <end position="98"/>
    </location>
</feature>
<dbReference type="EMBL" id="SPQQ01000003">
    <property type="protein sequence ID" value="TGE38405.1"/>
    <property type="molecule type" value="Genomic_DNA"/>
</dbReference>
<evidence type="ECO:0000256" key="3">
    <source>
        <dbReference type="ARBA" id="ARBA00022553"/>
    </source>
</evidence>
<evidence type="ECO:0000256" key="1">
    <source>
        <dbReference type="ARBA" id="ARBA00000085"/>
    </source>
</evidence>
<evidence type="ECO:0000259" key="10">
    <source>
        <dbReference type="PROSITE" id="PS50109"/>
    </source>
</evidence>
<name>A0A4Z0R7N4_9FIRM</name>
<reference evidence="12 13" key="1">
    <citation type="submission" date="2019-03" db="EMBL/GenBank/DDBJ databases">
        <title>Draft Genome Sequence of Desulfosporosinus fructosivorans Strain 63.6F, Isolated from Marine Sediment in the Baltic Sea.</title>
        <authorList>
            <person name="Hausmann B."/>
            <person name="Vandieken V."/>
            <person name="Pjevac P."/>
            <person name="Schreck K."/>
            <person name="Herbold C.W."/>
            <person name="Loy A."/>
        </authorList>
    </citation>
    <scope>NUCLEOTIDE SEQUENCE [LARGE SCALE GENOMIC DNA]</scope>
    <source>
        <strain evidence="12 13">63.6F</strain>
    </source>
</reference>
<dbReference type="InterPro" id="IPR003594">
    <property type="entry name" value="HATPase_dom"/>
</dbReference>
<proteinExistence type="predicted"/>
<dbReference type="PANTHER" id="PTHR43065">
    <property type="entry name" value="SENSOR HISTIDINE KINASE"/>
    <property type="match status" value="1"/>
</dbReference>
<comment type="catalytic activity">
    <reaction evidence="1">
        <text>ATP + protein L-histidine = ADP + protein N-phospho-L-histidine.</text>
        <dbReference type="EC" id="2.7.13.3"/>
    </reaction>
</comment>
<dbReference type="PRINTS" id="PR00344">
    <property type="entry name" value="BCTRLSENSOR"/>
</dbReference>
<dbReference type="Pfam" id="PF13426">
    <property type="entry name" value="PAS_9"/>
    <property type="match status" value="2"/>
</dbReference>
<keyword evidence="9" id="KW-0175">Coiled coil</keyword>
<evidence type="ECO:0000256" key="5">
    <source>
        <dbReference type="ARBA" id="ARBA00022741"/>
    </source>
</evidence>
<evidence type="ECO:0000256" key="4">
    <source>
        <dbReference type="ARBA" id="ARBA00022679"/>
    </source>
</evidence>
<dbReference type="EC" id="2.7.13.3" evidence="2"/>
<evidence type="ECO:0000256" key="7">
    <source>
        <dbReference type="ARBA" id="ARBA00022840"/>
    </source>
</evidence>
<dbReference type="Pfam" id="PF00512">
    <property type="entry name" value="HisKA"/>
    <property type="match status" value="1"/>
</dbReference>
<dbReference type="OrthoDB" id="505470at2"/>
<dbReference type="PROSITE" id="PS50112">
    <property type="entry name" value="PAS"/>
    <property type="match status" value="1"/>
</dbReference>
<dbReference type="PROSITE" id="PS50109">
    <property type="entry name" value="HIS_KIN"/>
    <property type="match status" value="1"/>
</dbReference>
<dbReference type="NCBIfam" id="TIGR00229">
    <property type="entry name" value="sensory_box"/>
    <property type="match status" value="1"/>
</dbReference>
<evidence type="ECO:0000256" key="2">
    <source>
        <dbReference type="ARBA" id="ARBA00012438"/>
    </source>
</evidence>
<dbReference type="GO" id="GO:0005524">
    <property type="term" value="F:ATP binding"/>
    <property type="evidence" value="ECO:0007669"/>
    <property type="project" value="UniProtKB-KW"/>
</dbReference>
<dbReference type="InterPro" id="IPR036890">
    <property type="entry name" value="HATPase_C_sf"/>
</dbReference>
<dbReference type="SMART" id="SM00387">
    <property type="entry name" value="HATPase_c"/>
    <property type="match status" value="1"/>
</dbReference>
<gene>
    <name evidence="12" type="ORF">E4K67_10680</name>
</gene>
<dbReference type="Proteomes" id="UP000298460">
    <property type="component" value="Unassembled WGS sequence"/>
</dbReference>
<keyword evidence="3" id="KW-0597">Phosphoprotein</keyword>
<dbReference type="SUPFAM" id="SSF55874">
    <property type="entry name" value="ATPase domain of HSP90 chaperone/DNA topoisomerase II/histidine kinase"/>
    <property type="match status" value="1"/>
</dbReference>
<evidence type="ECO:0000313" key="13">
    <source>
        <dbReference type="Proteomes" id="UP000298460"/>
    </source>
</evidence>
<dbReference type="InterPro" id="IPR003661">
    <property type="entry name" value="HisK_dim/P_dom"/>
</dbReference>
<keyword evidence="5" id="KW-0547">Nucleotide-binding</keyword>
<dbReference type="SUPFAM" id="SSF47384">
    <property type="entry name" value="Homodimeric domain of signal transducing histidine kinase"/>
    <property type="match status" value="1"/>
</dbReference>
<keyword evidence="13" id="KW-1185">Reference proteome</keyword>
<evidence type="ECO:0000256" key="8">
    <source>
        <dbReference type="ARBA" id="ARBA00023012"/>
    </source>
</evidence>
<protein>
    <recommendedName>
        <fullName evidence="2">histidine kinase</fullName>
        <ecNumber evidence="2">2.7.13.3</ecNumber>
    </recommendedName>
</protein>
<dbReference type="InterPro" id="IPR000014">
    <property type="entry name" value="PAS"/>
</dbReference>
<dbReference type="Gene3D" id="3.30.565.10">
    <property type="entry name" value="Histidine kinase-like ATPase, C-terminal domain"/>
    <property type="match status" value="1"/>
</dbReference>
<evidence type="ECO:0000313" key="12">
    <source>
        <dbReference type="EMBL" id="TGE38405.1"/>
    </source>
</evidence>
<evidence type="ECO:0000259" key="11">
    <source>
        <dbReference type="PROSITE" id="PS50112"/>
    </source>
</evidence>
<keyword evidence="8" id="KW-0902">Two-component regulatory system</keyword>
<organism evidence="12 13">
    <name type="scientific">Desulfosporosinus fructosivorans</name>
    <dbReference type="NCBI Taxonomy" id="2018669"/>
    <lineage>
        <taxon>Bacteria</taxon>
        <taxon>Bacillati</taxon>
        <taxon>Bacillota</taxon>
        <taxon>Clostridia</taxon>
        <taxon>Eubacteriales</taxon>
        <taxon>Desulfitobacteriaceae</taxon>
        <taxon>Desulfosporosinus</taxon>
    </lineage>
</organism>
<dbReference type="Pfam" id="PF02518">
    <property type="entry name" value="HATPase_c"/>
    <property type="match status" value="1"/>
</dbReference>